<protein>
    <submittedName>
        <fullName evidence="2">Nuclear transport factor 2 family protein</fullName>
    </submittedName>
</protein>
<accession>A0ABT0KR06</accession>
<dbReference type="SUPFAM" id="SSF54427">
    <property type="entry name" value="NTF2-like"/>
    <property type="match status" value="1"/>
</dbReference>
<comment type="caution">
    <text evidence="2">The sequence shown here is derived from an EMBL/GenBank/DDBJ whole genome shotgun (WGS) entry which is preliminary data.</text>
</comment>
<feature type="chain" id="PRO_5045169586" evidence="1">
    <location>
        <begin position="27"/>
        <end position="165"/>
    </location>
</feature>
<sequence length="165" mass="18596">MKTRISTRVLLGFLSVLILMPLSTIADEVKQKSDFDYAAFTQVYFEAWKGTQQPNATAQDLENYLSLLTDDIGYQHLPWSDDDSRQPDGKAALRKGMTYYLASHDEYSATLTNSAFGHNVIMIEFDTVAKGTHPDNGKVIQHDNSSFEVLEIENGKVSVIRHYSQ</sequence>
<organism evidence="2 3">
    <name type="scientific">Shewanella electrodiphila</name>
    <dbReference type="NCBI Taxonomy" id="934143"/>
    <lineage>
        <taxon>Bacteria</taxon>
        <taxon>Pseudomonadati</taxon>
        <taxon>Pseudomonadota</taxon>
        <taxon>Gammaproteobacteria</taxon>
        <taxon>Alteromonadales</taxon>
        <taxon>Shewanellaceae</taxon>
        <taxon>Shewanella</taxon>
    </lineage>
</organism>
<name>A0ABT0KR06_9GAMM</name>
<dbReference type="Proteomes" id="UP001202134">
    <property type="component" value="Unassembled WGS sequence"/>
</dbReference>
<feature type="signal peptide" evidence="1">
    <location>
        <begin position="1"/>
        <end position="26"/>
    </location>
</feature>
<evidence type="ECO:0000313" key="2">
    <source>
        <dbReference type="EMBL" id="MCL1046287.1"/>
    </source>
</evidence>
<dbReference type="InterPro" id="IPR032710">
    <property type="entry name" value="NTF2-like_dom_sf"/>
</dbReference>
<dbReference type="Gene3D" id="3.10.450.50">
    <property type="match status" value="1"/>
</dbReference>
<gene>
    <name evidence="2" type="ORF">L2737_13290</name>
</gene>
<evidence type="ECO:0000256" key="1">
    <source>
        <dbReference type="SAM" id="SignalP"/>
    </source>
</evidence>
<dbReference type="EMBL" id="JAKIKU010000006">
    <property type="protein sequence ID" value="MCL1046287.1"/>
    <property type="molecule type" value="Genomic_DNA"/>
</dbReference>
<dbReference type="RefSeq" id="WP_248956010.1">
    <property type="nucleotide sequence ID" value="NZ_JAKIKU010000006.1"/>
</dbReference>
<evidence type="ECO:0000313" key="3">
    <source>
        <dbReference type="Proteomes" id="UP001202134"/>
    </source>
</evidence>
<proteinExistence type="predicted"/>
<keyword evidence="1" id="KW-0732">Signal</keyword>
<keyword evidence="3" id="KW-1185">Reference proteome</keyword>
<reference evidence="2 3" key="1">
    <citation type="submission" date="2022-01" db="EMBL/GenBank/DDBJ databases">
        <title>Whole genome-based taxonomy of the Shewanellaceae.</title>
        <authorList>
            <person name="Martin-Rodriguez A.J."/>
        </authorList>
    </citation>
    <scope>NUCLEOTIDE SEQUENCE [LARGE SCALE GENOMIC DNA]</scope>
    <source>
        <strain evidence="2 3">DSM 24955</strain>
    </source>
</reference>